<evidence type="ECO:0000256" key="3">
    <source>
        <dbReference type="ARBA" id="ARBA00022516"/>
    </source>
</evidence>
<dbReference type="GO" id="GO:0006633">
    <property type="term" value="P:fatty acid biosynthetic process"/>
    <property type="evidence" value="ECO:0007669"/>
    <property type="project" value="UniProtKB-KW"/>
</dbReference>
<dbReference type="AlphaFoldDB" id="A0A8C5Q373"/>
<evidence type="ECO:0000256" key="17">
    <source>
        <dbReference type="PIRNR" id="PIRNR000447"/>
    </source>
</evidence>
<dbReference type="FunFam" id="3.40.47.10:FF:000024">
    <property type="entry name" value="3-oxoacyl-[acyl-carrier-protein] synthase, mitochondrial"/>
    <property type="match status" value="1"/>
</dbReference>
<comment type="catalytic activity">
    <reaction evidence="9">
        <text>hexanoyl-[ACP] + malonyl-[ACP] + H(+) = 3-oxooctanoyl-[ACP] + holo-[ACP] + CO2</text>
        <dbReference type="Rhea" id="RHEA:41836"/>
        <dbReference type="Rhea" id="RHEA-COMP:9623"/>
        <dbReference type="Rhea" id="RHEA-COMP:9632"/>
        <dbReference type="Rhea" id="RHEA-COMP:9633"/>
        <dbReference type="Rhea" id="RHEA-COMP:9685"/>
        <dbReference type="ChEBI" id="CHEBI:15378"/>
        <dbReference type="ChEBI" id="CHEBI:16526"/>
        <dbReference type="ChEBI" id="CHEBI:64479"/>
        <dbReference type="ChEBI" id="CHEBI:78449"/>
        <dbReference type="ChEBI" id="CHEBI:78459"/>
        <dbReference type="ChEBI" id="CHEBI:78460"/>
    </reaction>
    <physiologicalReaction direction="left-to-right" evidence="9">
        <dbReference type="Rhea" id="RHEA:41837"/>
    </physiologicalReaction>
</comment>
<evidence type="ECO:0000256" key="11">
    <source>
        <dbReference type="ARBA" id="ARBA00047578"/>
    </source>
</evidence>
<dbReference type="InterPro" id="IPR000794">
    <property type="entry name" value="Beta-ketoacyl_synthase"/>
</dbReference>
<dbReference type="Pfam" id="PF02801">
    <property type="entry name" value="Ketoacyl-synt_C"/>
    <property type="match status" value="1"/>
</dbReference>
<evidence type="ECO:0000256" key="2">
    <source>
        <dbReference type="ARBA" id="ARBA00008467"/>
    </source>
</evidence>
<dbReference type="NCBIfam" id="NF005589">
    <property type="entry name" value="PRK07314.1"/>
    <property type="match status" value="1"/>
</dbReference>
<feature type="active site" description="For beta-ketoacyl synthase activity" evidence="18">
    <location>
        <position position="208"/>
    </location>
</feature>
<keyword evidence="6" id="KW-0443">Lipid metabolism</keyword>
<dbReference type="InterPro" id="IPR018201">
    <property type="entry name" value="Ketoacyl_synth_AS"/>
</dbReference>
<dbReference type="Pfam" id="PF00109">
    <property type="entry name" value="ketoacyl-synt"/>
    <property type="match status" value="1"/>
</dbReference>
<keyword evidence="5" id="KW-0276">Fatty acid metabolism</keyword>
<evidence type="ECO:0000256" key="19">
    <source>
        <dbReference type="RuleBase" id="RU003694"/>
    </source>
</evidence>
<dbReference type="PANTHER" id="PTHR11712">
    <property type="entry name" value="POLYKETIDE SYNTHASE-RELATED"/>
    <property type="match status" value="1"/>
</dbReference>
<name>A0A8C5Q373_9ANUR</name>
<evidence type="ECO:0000256" key="18">
    <source>
        <dbReference type="PIRSR" id="PIRSR000447-1"/>
    </source>
</evidence>
<dbReference type="SMART" id="SM00825">
    <property type="entry name" value="PKS_KS"/>
    <property type="match status" value="1"/>
</dbReference>
<keyword evidence="22" id="KW-1185">Reference proteome</keyword>
<evidence type="ECO:0000256" key="8">
    <source>
        <dbReference type="ARBA" id="ARBA00023315"/>
    </source>
</evidence>
<evidence type="ECO:0000256" key="5">
    <source>
        <dbReference type="ARBA" id="ARBA00022832"/>
    </source>
</evidence>
<comment type="similarity">
    <text evidence="2 17 19">Belongs to the thiolase-like superfamily. Beta-ketoacyl-ACP synthases family.</text>
</comment>
<dbReference type="PANTHER" id="PTHR11712:SF336">
    <property type="entry name" value="3-OXOACYL-[ACYL-CARRIER-PROTEIN] SYNTHASE, MITOCHONDRIAL"/>
    <property type="match status" value="1"/>
</dbReference>
<comment type="catalytic activity">
    <reaction evidence="13">
        <text>decanoyl-[ACP] + malonyl-[ACP] + H(+) = 3-oxododecanoyl-[ACP] + holo-[ACP] + CO2</text>
        <dbReference type="Rhea" id="RHEA:41868"/>
        <dbReference type="Rhea" id="RHEA-COMP:9623"/>
        <dbReference type="Rhea" id="RHEA-COMP:9640"/>
        <dbReference type="Rhea" id="RHEA-COMP:9641"/>
        <dbReference type="Rhea" id="RHEA-COMP:9685"/>
        <dbReference type="ChEBI" id="CHEBI:15378"/>
        <dbReference type="ChEBI" id="CHEBI:16526"/>
        <dbReference type="ChEBI" id="CHEBI:64479"/>
        <dbReference type="ChEBI" id="CHEBI:78449"/>
        <dbReference type="ChEBI" id="CHEBI:78468"/>
        <dbReference type="ChEBI" id="CHEBI:78469"/>
    </reaction>
    <physiologicalReaction direction="left-to-right" evidence="13">
        <dbReference type="Rhea" id="RHEA:41869"/>
    </physiologicalReaction>
</comment>
<dbReference type="PROSITE" id="PS52004">
    <property type="entry name" value="KS3_2"/>
    <property type="match status" value="1"/>
</dbReference>
<dbReference type="InterPro" id="IPR020841">
    <property type="entry name" value="PKS_Beta-ketoAc_synthase_dom"/>
</dbReference>
<comment type="pathway">
    <text evidence="1">Lipid metabolism; fatty acid biosynthesis.</text>
</comment>
<evidence type="ECO:0000256" key="12">
    <source>
        <dbReference type="ARBA" id="ARBA00048506"/>
    </source>
</evidence>
<evidence type="ECO:0000256" key="16">
    <source>
        <dbReference type="ARBA" id="ARBA00054575"/>
    </source>
</evidence>
<reference evidence="21" key="2">
    <citation type="submission" date="2025-09" db="UniProtKB">
        <authorList>
            <consortium name="Ensembl"/>
        </authorList>
    </citation>
    <scope>IDENTIFICATION</scope>
</reference>
<dbReference type="InterPro" id="IPR016039">
    <property type="entry name" value="Thiolase-like"/>
</dbReference>
<dbReference type="Gene3D" id="3.40.47.10">
    <property type="match status" value="2"/>
</dbReference>
<comment type="catalytic activity">
    <reaction evidence="15">
        <text>octanoyl-[ACP] + malonyl-[ACP] + H(+) = 3-oxodecanoyl-[ACP] + holo-[ACP] + CO2</text>
        <dbReference type="Rhea" id="RHEA:41852"/>
        <dbReference type="Rhea" id="RHEA-COMP:9623"/>
        <dbReference type="Rhea" id="RHEA-COMP:9636"/>
        <dbReference type="Rhea" id="RHEA-COMP:9637"/>
        <dbReference type="Rhea" id="RHEA-COMP:9685"/>
        <dbReference type="ChEBI" id="CHEBI:15378"/>
        <dbReference type="ChEBI" id="CHEBI:16526"/>
        <dbReference type="ChEBI" id="CHEBI:64479"/>
        <dbReference type="ChEBI" id="CHEBI:78449"/>
        <dbReference type="ChEBI" id="CHEBI:78463"/>
        <dbReference type="ChEBI" id="CHEBI:78464"/>
    </reaction>
    <physiologicalReaction direction="left-to-right" evidence="15">
        <dbReference type="Rhea" id="RHEA:41853"/>
    </physiologicalReaction>
</comment>
<dbReference type="PIRSF" id="PIRSF000447">
    <property type="entry name" value="KAS_II"/>
    <property type="match status" value="1"/>
</dbReference>
<comment type="catalytic activity">
    <reaction evidence="14">
        <text>butanoyl-[ACP] + malonyl-[ACP] + H(+) = 3-oxohexanoyl-[ACP] + holo-[ACP] + CO2</text>
        <dbReference type="Rhea" id="RHEA:41820"/>
        <dbReference type="Rhea" id="RHEA-COMP:9623"/>
        <dbReference type="Rhea" id="RHEA-COMP:9628"/>
        <dbReference type="Rhea" id="RHEA-COMP:9629"/>
        <dbReference type="Rhea" id="RHEA-COMP:9685"/>
        <dbReference type="ChEBI" id="CHEBI:15378"/>
        <dbReference type="ChEBI" id="CHEBI:16526"/>
        <dbReference type="ChEBI" id="CHEBI:64479"/>
        <dbReference type="ChEBI" id="CHEBI:78449"/>
        <dbReference type="ChEBI" id="CHEBI:78454"/>
        <dbReference type="ChEBI" id="CHEBI:78456"/>
    </reaction>
    <physiologicalReaction direction="left-to-right" evidence="14">
        <dbReference type="Rhea" id="RHEA:41821"/>
    </physiologicalReaction>
</comment>
<comment type="catalytic activity">
    <reaction evidence="10">
        <text>tetradecanoyl-[ACP] + malonyl-[ACP] + H(+) = 3-oxohexadecanoyl-[ACP] + holo-[ACP] + CO2</text>
        <dbReference type="Rhea" id="RHEA:41900"/>
        <dbReference type="Rhea" id="RHEA-COMP:9623"/>
        <dbReference type="Rhea" id="RHEA-COMP:9648"/>
        <dbReference type="Rhea" id="RHEA-COMP:9649"/>
        <dbReference type="Rhea" id="RHEA-COMP:9685"/>
        <dbReference type="ChEBI" id="CHEBI:15378"/>
        <dbReference type="ChEBI" id="CHEBI:16526"/>
        <dbReference type="ChEBI" id="CHEBI:64479"/>
        <dbReference type="ChEBI" id="CHEBI:78449"/>
        <dbReference type="ChEBI" id="CHEBI:78477"/>
        <dbReference type="ChEBI" id="CHEBI:78478"/>
    </reaction>
    <physiologicalReaction direction="left-to-right" evidence="10">
        <dbReference type="Rhea" id="RHEA:41901"/>
    </physiologicalReaction>
</comment>
<dbReference type="Ensembl" id="ENSLLET00000032337.1">
    <property type="protein sequence ID" value="ENSLLEP00000031138.1"/>
    <property type="gene ID" value="ENSLLEG00000019724.1"/>
</dbReference>
<evidence type="ECO:0000256" key="6">
    <source>
        <dbReference type="ARBA" id="ARBA00023098"/>
    </source>
</evidence>
<accession>A0A8C5Q373</accession>
<keyword evidence="8" id="KW-0012">Acyltransferase</keyword>
<evidence type="ECO:0000313" key="22">
    <source>
        <dbReference type="Proteomes" id="UP000694569"/>
    </source>
</evidence>
<reference evidence="21" key="1">
    <citation type="submission" date="2025-08" db="UniProtKB">
        <authorList>
            <consortium name="Ensembl"/>
        </authorList>
    </citation>
    <scope>IDENTIFICATION</scope>
</reference>
<evidence type="ECO:0000256" key="7">
    <source>
        <dbReference type="ARBA" id="ARBA00023160"/>
    </source>
</evidence>
<comment type="catalytic activity">
    <reaction evidence="12">
        <text>a fatty acyl-[ACP] + malonyl-[ACP] + H(+) = a 3-oxoacyl-[ACP] + holo-[ACP] + CO2</text>
        <dbReference type="Rhea" id="RHEA:22836"/>
        <dbReference type="Rhea" id="RHEA-COMP:9623"/>
        <dbReference type="Rhea" id="RHEA-COMP:9685"/>
        <dbReference type="Rhea" id="RHEA-COMP:9916"/>
        <dbReference type="Rhea" id="RHEA-COMP:14125"/>
        <dbReference type="ChEBI" id="CHEBI:15378"/>
        <dbReference type="ChEBI" id="CHEBI:16526"/>
        <dbReference type="ChEBI" id="CHEBI:64479"/>
        <dbReference type="ChEBI" id="CHEBI:78449"/>
        <dbReference type="ChEBI" id="CHEBI:78776"/>
        <dbReference type="ChEBI" id="CHEBI:138651"/>
        <dbReference type="EC" id="2.3.1.41"/>
    </reaction>
    <physiologicalReaction direction="left-to-right" evidence="12">
        <dbReference type="Rhea" id="RHEA:22837"/>
    </physiologicalReaction>
</comment>
<dbReference type="GeneTree" id="ENSGT00940000157768"/>
<protein>
    <recommendedName>
        <fullName evidence="17">3-oxoacyl-[acyl-carrier-protein] synthase</fullName>
    </recommendedName>
</protein>
<feature type="domain" description="Ketosynthase family 3 (KS3)" evidence="20">
    <location>
        <begin position="40"/>
        <end position="459"/>
    </location>
</feature>
<keyword evidence="3 17" id="KW-0444">Lipid biosynthesis</keyword>
<keyword evidence="4 17" id="KW-0808">Transferase</keyword>
<evidence type="ECO:0000256" key="9">
    <source>
        <dbReference type="ARBA" id="ARBA00047394"/>
    </source>
</evidence>
<keyword evidence="7 17" id="KW-0275">Fatty acid biosynthesis</keyword>
<dbReference type="InterPro" id="IPR014031">
    <property type="entry name" value="Ketoacyl_synth_C"/>
</dbReference>
<organism evidence="21 22">
    <name type="scientific">Leptobrachium leishanense</name>
    <name type="common">Leishan spiny toad</name>
    <dbReference type="NCBI Taxonomy" id="445787"/>
    <lineage>
        <taxon>Eukaryota</taxon>
        <taxon>Metazoa</taxon>
        <taxon>Chordata</taxon>
        <taxon>Craniata</taxon>
        <taxon>Vertebrata</taxon>
        <taxon>Euteleostomi</taxon>
        <taxon>Amphibia</taxon>
        <taxon>Batrachia</taxon>
        <taxon>Anura</taxon>
        <taxon>Pelobatoidea</taxon>
        <taxon>Megophryidae</taxon>
        <taxon>Leptobrachium</taxon>
    </lineage>
</organism>
<proteinExistence type="inferred from homology"/>
<evidence type="ECO:0000259" key="20">
    <source>
        <dbReference type="PROSITE" id="PS52004"/>
    </source>
</evidence>
<evidence type="ECO:0000256" key="1">
    <source>
        <dbReference type="ARBA" id="ARBA00005194"/>
    </source>
</evidence>
<evidence type="ECO:0000256" key="13">
    <source>
        <dbReference type="ARBA" id="ARBA00049109"/>
    </source>
</evidence>
<evidence type="ECO:0000313" key="21">
    <source>
        <dbReference type="Ensembl" id="ENSLLEP00000031138.1"/>
    </source>
</evidence>
<dbReference type="OrthoDB" id="5334845at2759"/>
<dbReference type="InterPro" id="IPR014030">
    <property type="entry name" value="Ketoacyl_synth_N"/>
</dbReference>
<gene>
    <name evidence="21" type="primary">OXSM</name>
</gene>
<sequence length="460" mass="49390">MTCQTIGMWRSIHRQPLILKHIERFQSKHRFSADAPVKPRRRVVVTGIGITCPLGVGTQLAWKQLISSACGIDALDSDDYKNLPCRVAARVPRGTGDGEFHEERYVSRSDVKAMSSATVMALGAAEEAIADSGWKPLTEMEQERTGVAIGMGMVPLGDITETYTLFKSRGYNKVSPFFVPRILVNMAAGHISIKYKLKGPNHAVSTACTTGAHAIGDSFRFIVYGDADVMVAGGTESSIGPLSLAGFARARAISTSYNSSPGLACRPFHPEREGFVMGEGAAVLVLEEYNHAVARNAKIYAEVLGYGLSGDACHITAPSPEGDGAFRCMKAAIRNSNIQIEDINYINAHATSTPLGDAAENRAIKRLFGDHSYRLAVSSTKGATGHLLGAAGAIEAAFTVMACHYGVLPPTLNLDRTEPEFDLNYVPIKAQEWKSVNRRVALSNSFGFGGTNATLCFASL</sequence>
<dbReference type="GO" id="GO:0004315">
    <property type="term" value="F:3-oxoacyl-[acyl-carrier-protein] synthase activity"/>
    <property type="evidence" value="ECO:0007669"/>
    <property type="project" value="UniProtKB-EC"/>
</dbReference>
<evidence type="ECO:0000256" key="4">
    <source>
        <dbReference type="ARBA" id="ARBA00022679"/>
    </source>
</evidence>
<dbReference type="NCBIfam" id="TIGR03150">
    <property type="entry name" value="fabF"/>
    <property type="match status" value="1"/>
</dbReference>
<dbReference type="FunFam" id="3.40.47.10:FF:000015">
    <property type="entry name" value="3-oxoacyl-[acyl-carrier-protein] synthase, mitochondrial"/>
    <property type="match status" value="1"/>
</dbReference>
<comment type="catalytic activity">
    <reaction evidence="11">
        <text>dodecanoyl-[ACP] + malonyl-[ACP] + H(+) = 3-oxotetradecanoyl-[ACP] + holo-[ACP] + CO2</text>
        <dbReference type="Rhea" id="RHEA:41884"/>
        <dbReference type="Rhea" id="RHEA-COMP:9623"/>
        <dbReference type="Rhea" id="RHEA-COMP:9644"/>
        <dbReference type="Rhea" id="RHEA-COMP:9645"/>
        <dbReference type="Rhea" id="RHEA-COMP:9685"/>
        <dbReference type="ChEBI" id="CHEBI:15378"/>
        <dbReference type="ChEBI" id="CHEBI:16526"/>
        <dbReference type="ChEBI" id="CHEBI:64479"/>
        <dbReference type="ChEBI" id="CHEBI:65264"/>
        <dbReference type="ChEBI" id="CHEBI:78449"/>
        <dbReference type="ChEBI" id="CHEBI:78473"/>
    </reaction>
    <physiologicalReaction direction="left-to-right" evidence="11">
        <dbReference type="Rhea" id="RHEA:41885"/>
    </physiologicalReaction>
</comment>
<evidence type="ECO:0000256" key="15">
    <source>
        <dbReference type="ARBA" id="ARBA00049533"/>
    </source>
</evidence>
<dbReference type="GO" id="GO:0005739">
    <property type="term" value="C:mitochondrion"/>
    <property type="evidence" value="ECO:0007669"/>
    <property type="project" value="TreeGrafter"/>
</dbReference>
<dbReference type="Proteomes" id="UP000694569">
    <property type="component" value="Unplaced"/>
</dbReference>
<dbReference type="SUPFAM" id="SSF53901">
    <property type="entry name" value="Thiolase-like"/>
    <property type="match status" value="2"/>
</dbReference>
<comment type="function">
    <text evidence="16">May play a role in the biosynthesis of lipoic acid as well as longer chain fatty acids required for optimal mitochondrial function.</text>
</comment>
<dbReference type="PROSITE" id="PS00606">
    <property type="entry name" value="KS3_1"/>
    <property type="match status" value="1"/>
</dbReference>
<evidence type="ECO:0000256" key="14">
    <source>
        <dbReference type="ARBA" id="ARBA00049449"/>
    </source>
</evidence>
<dbReference type="CDD" id="cd00834">
    <property type="entry name" value="KAS_I_II"/>
    <property type="match status" value="1"/>
</dbReference>
<evidence type="ECO:0000256" key="10">
    <source>
        <dbReference type="ARBA" id="ARBA00047451"/>
    </source>
</evidence>
<dbReference type="InterPro" id="IPR017568">
    <property type="entry name" value="3-oxoacyl-ACP_synth-2"/>
</dbReference>